<dbReference type="PANTHER" id="PTHR11214:SF349">
    <property type="entry name" value="BETA-1,3-GALACTOSYLTRANSFERASE BRN"/>
    <property type="match status" value="1"/>
</dbReference>
<evidence type="ECO:0000256" key="11">
    <source>
        <dbReference type="SAM" id="MobiDB-lite"/>
    </source>
</evidence>
<evidence type="ECO:0000256" key="10">
    <source>
        <dbReference type="RuleBase" id="RU363063"/>
    </source>
</evidence>
<evidence type="ECO:0000256" key="9">
    <source>
        <dbReference type="ARBA" id="ARBA00023136"/>
    </source>
</evidence>
<name>A0AAV7IUN4_COTGL</name>
<accession>A0AAV7IUN4</accession>
<keyword evidence="9 10" id="KW-0472">Membrane</keyword>
<comment type="subcellular location">
    <subcellularLocation>
        <location evidence="1 10">Golgi apparatus membrane</location>
        <topology evidence="1 10">Single-pass type II membrane protein</topology>
    </subcellularLocation>
</comment>
<dbReference type="EC" id="2.4.1.-" evidence="10"/>
<feature type="region of interest" description="Disordered" evidence="11">
    <location>
        <begin position="266"/>
        <end position="286"/>
    </location>
</feature>
<comment type="caution">
    <text evidence="12">The sequence shown here is derived from an EMBL/GenBank/DDBJ whole genome shotgun (WGS) entry which is preliminary data.</text>
</comment>
<dbReference type="Pfam" id="PF01762">
    <property type="entry name" value="Galactosyl_T"/>
    <property type="match status" value="2"/>
</dbReference>
<proteinExistence type="inferred from homology"/>
<dbReference type="Gene3D" id="3.90.550.50">
    <property type="match status" value="1"/>
</dbReference>
<evidence type="ECO:0000256" key="4">
    <source>
        <dbReference type="ARBA" id="ARBA00022679"/>
    </source>
</evidence>
<evidence type="ECO:0000256" key="1">
    <source>
        <dbReference type="ARBA" id="ARBA00004323"/>
    </source>
</evidence>
<dbReference type="GO" id="GO:0006493">
    <property type="term" value="P:protein O-linked glycosylation"/>
    <property type="evidence" value="ECO:0007669"/>
    <property type="project" value="TreeGrafter"/>
</dbReference>
<dbReference type="GO" id="GO:0016758">
    <property type="term" value="F:hexosyltransferase activity"/>
    <property type="evidence" value="ECO:0007669"/>
    <property type="project" value="InterPro"/>
</dbReference>
<keyword evidence="5 10" id="KW-0812">Transmembrane</keyword>
<protein>
    <recommendedName>
        <fullName evidence="10">Hexosyltransferase</fullName>
        <ecNumber evidence="10">2.4.1.-</ecNumber>
    </recommendedName>
</protein>
<evidence type="ECO:0000313" key="13">
    <source>
        <dbReference type="Proteomes" id="UP000826195"/>
    </source>
</evidence>
<dbReference type="Proteomes" id="UP000826195">
    <property type="component" value="Unassembled WGS sequence"/>
</dbReference>
<dbReference type="PANTHER" id="PTHR11214">
    <property type="entry name" value="BETA-1,3-N-ACETYLGLUCOSAMINYLTRANSFERASE"/>
    <property type="match status" value="1"/>
</dbReference>
<dbReference type="GO" id="GO:0000139">
    <property type="term" value="C:Golgi membrane"/>
    <property type="evidence" value="ECO:0007669"/>
    <property type="project" value="UniProtKB-SubCell"/>
</dbReference>
<reference evidence="12 13" key="1">
    <citation type="journal article" date="2021" name="J. Hered.">
        <title>A chromosome-level genome assembly of the parasitoid wasp, Cotesia glomerata (Hymenoptera: Braconidae).</title>
        <authorList>
            <person name="Pinto B.J."/>
            <person name="Weis J.J."/>
            <person name="Gamble T."/>
            <person name="Ode P.J."/>
            <person name="Paul R."/>
            <person name="Zaspel J.M."/>
        </authorList>
    </citation>
    <scope>NUCLEOTIDE SEQUENCE [LARGE SCALE GENOMIC DNA]</scope>
    <source>
        <strain evidence="12">CgM1</strain>
    </source>
</reference>
<dbReference type="AlphaFoldDB" id="A0AAV7IUN4"/>
<comment type="similarity">
    <text evidence="2 10">Belongs to the glycosyltransferase 31 family.</text>
</comment>
<keyword evidence="7 10" id="KW-1133">Transmembrane helix</keyword>
<dbReference type="GO" id="GO:0008194">
    <property type="term" value="F:UDP-glycosyltransferase activity"/>
    <property type="evidence" value="ECO:0007669"/>
    <property type="project" value="TreeGrafter"/>
</dbReference>
<evidence type="ECO:0000256" key="2">
    <source>
        <dbReference type="ARBA" id="ARBA00008661"/>
    </source>
</evidence>
<evidence type="ECO:0000256" key="8">
    <source>
        <dbReference type="ARBA" id="ARBA00023034"/>
    </source>
</evidence>
<feature type="transmembrane region" description="Helical" evidence="10">
    <location>
        <begin position="43"/>
        <end position="63"/>
    </location>
</feature>
<gene>
    <name evidence="12" type="ORF">KQX54_020433</name>
</gene>
<keyword evidence="3 10" id="KW-0328">Glycosyltransferase</keyword>
<keyword evidence="13" id="KW-1185">Reference proteome</keyword>
<dbReference type="EMBL" id="JAHXZJ010000001">
    <property type="protein sequence ID" value="KAH0568323.1"/>
    <property type="molecule type" value="Genomic_DNA"/>
</dbReference>
<keyword evidence="8 10" id="KW-0333">Golgi apparatus</keyword>
<evidence type="ECO:0000256" key="3">
    <source>
        <dbReference type="ARBA" id="ARBA00022676"/>
    </source>
</evidence>
<evidence type="ECO:0000313" key="12">
    <source>
        <dbReference type="EMBL" id="KAH0568323.1"/>
    </source>
</evidence>
<evidence type="ECO:0000256" key="7">
    <source>
        <dbReference type="ARBA" id="ARBA00022989"/>
    </source>
</evidence>
<keyword evidence="4" id="KW-0808">Transferase</keyword>
<evidence type="ECO:0000256" key="5">
    <source>
        <dbReference type="ARBA" id="ARBA00022692"/>
    </source>
</evidence>
<evidence type="ECO:0000256" key="6">
    <source>
        <dbReference type="ARBA" id="ARBA00022968"/>
    </source>
</evidence>
<dbReference type="InterPro" id="IPR002659">
    <property type="entry name" value="Glyco_trans_31"/>
</dbReference>
<sequence>MELQTCDKNCDKIIKQKNKMFCLMERLFPVFKRTIFKIKFKHVSILFIILMTSQFFGLFTHIFEVSFEDNFSYPYDGDVSSSVEALKHNKNPEITPINYYNYTYISEIKEHCVDNDYHTLRIIFIVKSAINHFERRSAIRNSWGHKKRFFDVPTRTVFLLGINPNIDKLSQLKLDEEIKKYKDIVQANFIDTYYNNTIKTMIGLKWAVNYCSNSKFYMFVDDDIYVSVKNVLRFIRNPTSYPDYLQDPSRLGGPRKREISESYVPNYNYRLPNNNNNNYNDTTNETNTNYQRHQYRLNDTLINISSNDNNNSNNNSNRNLIRNRRQVFDFELPSDVILFAGYVFVSSPHRYKSSKWYVSLDEYKYDMWPPYVTAGAYILSKEALIDMYYTSYYTKHFRFDDIYLGLVAKKAGIEPFHCDEFHFYKKEYTKYNYKYVITSHGYGDPGELMQVWNEQKSLGNA</sequence>
<organism evidence="12 13">
    <name type="scientific">Cotesia glomerata</name>
    <name type="common">Lepidopteran parasitic wasp</name>
    <name type="synonym">Apanteles glomeratus</name>
    <dbReference type="NCBI Taxonomy" id="32391"/>
    <lineage>
        <taxon>Eukaryota</taxon>
        <taxon>Metazoa</taxon>
        <taxon>Ecdysozoa</taxon>
        <taxon>Arthropoda</taxon>
        <taxon>Hexapoda</taxon>
        <taxon>Insecta</taxon>
        <taxon>Pterygota</taxon>
        <taxon>Neoptera</taxon>
        <taxon>Endopterygota</taxon>
        <taxon>Hymenoptera</taxon>
        <taxon>Apocrita</taxon>
        <taxon>Ichneumonoidea</taxon>
        <taxon>Braconidae</taxon>
        <taxon>Microgastrinae</taxon>
        <taxon>Cotesia</taxon>
    </lineage>
</organism>
<keyword evidence="6 10" id="KW-0735">Signal-anchor</keyword>